<accession>X7ZVS4</accession>
<proteinExistence type="predicted"/>
<gene>
    <name evidence="1" type="ORF">I553_5170</name>
</gene>
<dbReference type="AlphaFoldDB" id="X7ZVS4"/>
<protein>
    <submittedName>
        <fullName evidence="1">Uncharacterized protein</fullName>
    </submittedName>
</protein>
<dbReference type="EMBL" id="JAOB01000069">
    <property type="protein sequence ID" value="EUA23354.1"/>
    <property type="molecule type" value="Genomic_DNA"/>
</dbReference>
<comment type="caution">
    <text evidence="1">The sequence shown here is derived from an EMBL/GenBank/DDBJ whole genome shotgun (WGS) entry which is preliminary data.</text>
</comment>
<organism evidence="1">
    <name type="scientific">Mycobacterium xenopi 4042</name>
    <dbReference type="NCBI Taxonomy" id="1299334"/>
    <lineage>
        <taxon>Bacteria</taxon>
        <taxon>Bacillati</taxon>
        <taxon>Actinomycetota</taxon>
        <taxon>Actinomycetes</taxon>
        <taxon>Mycobacteriales</taxon>
        <taxon>Mycobacteriaceae</taxon>
        <taxon>Mycobacterium</taxon>
    </lineage>
</organism>
<reference evidence="1" key="1">
    <citation type="submission" date="2014-01" db="EMBL/GenBank/DDBJ databases">
        <authorList>
            <person name="Brown-Elliot B."/>
            <person name="Wallace R."/>
            <person name="Lenaerts A."/>
            <person name="Ordway D."/>
            <person name="DeGroote M.A."/>
            <person name="Parker T."/>
            <person name="Sizemore C."/>
            <person name="Tallon L.J."/>
            <person name="Sadzewicz L.K."/>
            <person name="Sengamalay N."/>
            <person name="Fraser C.M."/>
            <person name="Hine E."/>
            <person name="Shefchek K.A."/>
            <person name="Das S.P."/>
            <person name="Tettelin H."/>
        </authorList>
    </citation>
    <scope>NUCLEOTIDE SEQUENCE [LARGE SCALE GENOMIC DNA]</scope>
    <source>
        <strain evidence="1">4042</strain>
    </source>
</reference>
<name>X7ZVS4_MYCXE</name>
<sequence>MFRNRVPETEFFLTDRYLMTCTPMSPYCGDTNGALAARSDAARSPCPVAGLWRSIH</sequence>
<evidence type="ECO:0000313" key="1">
    <source>
        <dbReference type="EMBL" id="EUA23354.1"/>
    </source>
</evidence>
<dbReference type="PATRIC" id="fig|1299334.3.peg.7128"/>